<dbReference type="PANTHER" id="PTHR35480:SF1">
    <property type="entry name" value="MATERNAL EFFECT EMBRYO ARREST 22"/>
    <property type="match status" value="1"/>
</dbReference>
<dbReference type="OrthoDB" id="1933275at2759"/>
<evidence type="ECO:0000313" key="4">
    <source>
        <dbReference type="Proteomes" id="UP001141806"/>
    </source>
</evidence>
<dbReference type="PANTHER" id="PTHR35480">
    <property type="entry name" value="MATERNAL EFFECT EMBRYO ARREST 22"/>
    <property type="match status" value="1"/>
</dbReference>
<keyword evidence="4" id="KW-1185">Reference proteome</keyword>
<feature type="region of interest" description="Disordered" evidence="2">
    <location>
        <begin position="161"/>
        <end position="183"/>
    </location>
</feature>
<evidence type="ECO:0000256" key="1">
    <source>
        <dbReference type="SAM" id="Coils"/>
    </source>
</evidence>
<evidence type="ECO:0000256" key="2">
    <source>
        <dbReference type="SAM" id="MobiDB-lite"/>
    </source>
</evidence>
<accession>A0A9Q0KVS8</accession>
<keyword evidence="1" id="KW-0175">Coiled coil</keyword>
<dbReference type="Proteomes" id="UP001141806">
    <property type="component" value="Unassembled WGS sequence"/>
</dbReference>
<evidence type="ECO:0000313" key="3">
    <source>
        <dbReference type="EMBL" id="KAJ4977266.1"/>
    </source>
</evidence>
<name>A0A9Q0KVS8_9MAGN</name>
<feature type="compositionally biased region" description="Basic and acidic residues" evidence="2">
    <location>
        <begin position="161"/>
        <end position="179"/>
    </location>
</feature>
<reference evidence="3" key="1">
    <citation type="journal article" date="2023" name="Plant J.">
        <title>The genome of the king protea, Protea cynaroides.</title>
        <authorList>
            <person name="Chang J."/>
            <person name="Duong T.A."/>
            <person name="Schoeman C."/>
            <person name="Ma X."/>
            <person name="Roodt D."/>
            <person name="Barker N."/>
            <person name="Li Z."/>
            <person name="Van de Peer Y."/>
            <person name="Mizrachi E."/>
        </authorList>
    </citation>
    <scope>NUCLEOTIDE SEQUENCE</scope>
    <source>
        <tissue evidence="3">Young leaves</tissue>
    </source>
</reference>
<comment type="caution">
    <text evidence="3">The sequence shown here is derived from an EMBL/GenBank/DDBJ whole genome shotgun (WGS) entry which is preliminary data.</text>
</comment>
<gene>
    <name evidence="3" type="ORF">NE237_002372</name>
</gene>
<protein>
    <recommendedName>
        <fullName evidence="5">Maternal effect embryo arrest 22</fullName>
    </recommendedName>
</protein>
<organism evidence="3 4">
    <name type="scientific">Protea cynaroides</name>
    <dbReference type="NCBI Taxonomy" id="273540"/>
    <lineage>
        <taxon>Eukaryota</taxon>
        <taxon>Viridiplantae</taxon>
        <taxon>Streptophyta</taxon>
        <taxon>Embryophyta</taxon>
        <taxon>Tracheophyta</taxon>
        <taxon>Spermatophyta</taxon>
        <taxon>Magnoliopsida</taxon>
        <taxon>Proteales</taxon>
        <taxon>Proteaceae</taxon>
        <taxon>Protea</taxon>
    </lineage>
</organism>
<proteinExistence type="predicted"/>
<dbReference type="EMBL" id="JAMYWD010000003">
    <property type="protein sequence ID" value="KAJ4977266.1"/>
    <property type="molecule type" value="Genomic_DNA"/>
</dbReference>
<sequence>MHLTPLDWSSTSEAAPEDPYAPNRVAMAADVAVVLDKEKSCCEVWKVKYSKLEEKRNALRQAVKLLDHEVNKLQAENVSLRKESEEGRVRLKTVEEAKLKESAARAGLENELSDLKSEISLLQKTAGSRSGLDDKVTLLQNRVLEGEAEVNRLRELLEKEKKQVQSDRKKAAEEKKRSSEVAVLQNRVSEGEAELSRLKDLLRKEKKNVESEKKRAEVEKEKAAEAWNLVKAEKKKYEEQKKLASIERTRAEECSLQLDAARTEANETRLNLLAEAEEANKKLEVKKQKLKREKKRAKLEMAKAEEHRKRAEAERKKAIDEKNCADVLAQKLEVEMQRNGALQRKIEEIISGKNPENLPVLSLTNNIDTEMANMKLLEKQLKLEKMQVKLAKKVASVEKVRNNMLQQEIFCLKQEFFRLSHRLSMLDGFLYHSMGGKDDPAKIDNLFDLQNINMKRKMSSIEPCDLNHQSENDLLGPWCPKSERGCTKPISGISSELEYMVGSSVRNTSQNSALHSTAASFSDRQLDSQGRGDFPVTLSAKLAEENLKHGVNMPGLSRDIINTRDRENLGEVSKNNGISLNHRKVESPCLTSSIDVKAKVVTKVPGSRKKRRIQEAVDSIEYFYAKDKKSSLQMKERPSAFHDMLNHEKNGPAAISSQTDGKSLALENGRDLASETVDNLYTKECNSGKKRLVSQKQKLCLQLCVEDVNQKKMDKPRDESCVDANVCTQAVSPVNCLMETAWPCKDKTTDAVMNNCGDEAWFENMLNRDYMKLLELDDAVDEERYREAIEMPLSPTLPEIESHILGASEMTDSQYLIEKNFVGLENGKNSLVPFCSFDVADIDVDSSSHRVNPPVNSFKELGDDGNNFHDAICGAKTGGHQIGESRVEMEVAKQIPIPETEILSASHRSHINDRISKCCVVFSGTKDERSISRIFHSTETCVARLSMVSQNDWIVQKILRAVVLEDLLPEEKACVFFTLLLYNVSVVELVKAGNSSTGDSFSCSDSFLTHIETVMADAECRRIFSELFELDVLLGVIEDFLIDGRVWVSTDVPCGSGYRIFLSDGMTMFLSPQIVSIDKLMVGSIILASICRAVDCISLICDASYSILRMCKFGSSLILRVLHVFAYLCGEKYFTLSNYGLIMTVIKSIVSYLEEGKESFGTNTDSYVPSESDNWSGFSRCPKCPFAEGAVSMDEAILLLLEMLQNCVDFGIKEQNLIRSPNSCSHTVLPFLETAVESFSKSEEDISEMDSNGSSCLSKLDATFQSTSVVNGSLFHFSDILSLVELVACSMNWEWTCRTIIPVLLKMLESSIPEKFSTAIIVLLGQLGRLGIDASGCQKMGVEDLNSRLSDFLNHTTTRKWSFPTQIAIVNSLLGLLSQDFGVLVENKQVLPLDTSQSSHAGIIRKWFTQLSKEQKSLSFNLFQSAGVLSWQREMLHTTG</sequence>
<feature type="coiled-coil region" evidence="1">
    <location>
        <begin position="360"/>
        <end position="403"/>
    </location>
</feature>
<evidence type="ECO:0008006" key="5">
    <source>
        <dbReference type="Google" id="ProtNLM"/>
    </source>
</evidence>